<evidence type="ECO:0000313" key="3">
    <source>
        <dbReference type="Proteomes" id="UP000193689"/>
    </source>
</evidence>
<reference evidence="2 3" key="1">
    <citation type="submission" date="2016-07" db="EMBL/GenBank/DDBJ databases">
        <title>Pervasive Adenine N6-methylation of Active Genes in Fungi.</title>
        <authorList>
            <consortium name="DOE Joint Genome Institute"/>
            <person name="Mondo S.J."/>
            <person name="Dannebaum R.O."/>
            <person name="Kuo R.C."/>
            <person name="Labutti K."/>
            <person name="Haridas S."/>
            <person name="Kuo A."/>
            <person name="Salamov A."/>
            <person name="Ahrendt S.R."/>
            <person name="Lipzen A."/>
            <person name="Sullivan W."/>
            <person name="Andreopoulos W.B."/>
            <person name="Clum A."/>
            <person name="Lindquist E."/>
            <person name="Daum C."/>
            <person name="Ramamoorthy G.K."/>
            <person name="Gryganskyi A."/>
            <person name="Culley D."/>
            <person name="Magnuson J.K."/>
            <person name="James T.Y."/>
            <person name="O'Malley M.A."/>
            <person name="Stajich J.E."/>
            <person name="Spatafora J.W."/>
            <person name="Visel A."/>
            <person name="Grigoriev I.V."/>
        </authorList>
    </citation>
    <scope>NUCLEOTIDE SEQUENCE [LARGE SCALE GENOMIC DNA]</scope>
    <source>
        <strain evidence="2 3">CBS 129021</strain>
    </source>
</reference>
<dbReference type="InParanoid" id="A0A1Y2DQB8"/>
<organism evidence="2 3">
    <name type="scientific">Pseudomassariella vexata</name>
    <dbReference type="NCBI Taxonomy" id="1141098"/>
    <lineage>
        <taxon>Eukaryota</taxon>
        <taxon>Fungi</taxon>
        <taxon>Dikarya</taxon>
        <taxon>Ascomycota</taxon>
        <taxon>Pezizomycotina</taxon>
        <taxon>Sordariomycetes</taxon>
        <taxon>Xylariomycetidae</taxon>
        <taxon>Amphisphaeriales</taxon>
        <taxon>Pseudomassariaceae</taxon>
        <taxon>Pseudomassariella</taxon>
    </lineage>
</organism>
<evidence type="ECO:0000313" key="2">
    <source>
        <dbReference type="EMBL" id="ORY61491.1"/>
    </source>
</evidence>
<feature type="compositionally biased region" description="Gly residues" evidence="1">
    <location>
        <begin position="88"/>
        <end position="99"/>
    </location>
</feature>
<feature type="region of interest" description="Disordered" evidence="1">
    <location>
        <begin position="82"/>
        <end position="112"/>
    </location>
</feature>
<dbReference type="EMBL" id="MCFJ01000010">
    <property type="protein sequence ID" value="ORY61491.1"/>
    <property type="molecule type" value="Genomic_DNA"/>
</dbReference>
<protein>
    <recommendedName>
        <fullName evidence="4">Stc1 domain-containing protein</fullName>
    </recommendedName>
</protein>
<dbReference type="OrthoDB" id="4618257at2759"/>
<comment type="caution">
    <text evidence="2">The sequence shown here is derived from an EMBL/GenBank/DDBJ whole genome shotgun (WGS) entry which is preliminary data.</text>
</comment>
<gene>
    <name evidence="2" type="ORF">BCR38DRAFT_487249</name>
</gene>
<name>A0A1Y2DQB8_9PEZI</name>
<evidence type="ECO:0008006" key="4">
    <source>
        <dbReference type="Google" id="ProtNLM"/>
    </source>
</evidence>
<dbReference type="GeneID" id="63780346"/>
<proteinExistence type="predicted"/>
<evidence type="ECO:0000256" key="1">
    <source>
        <dbReference type="SAM" id="MobiDB-lite"/>
    </source>
</evidence>
<dbReference type="Proteomes" id="UP000193689">
    <property type="component" value="Unassembled WGS sequence"/>
</dbReference>
<accession>A0A1Y2DQB8</accession>
<keyword evidence="3" id="KW-1185">Reference proteome</keyword>
<dbReference type="AlphaFoldDB" id="A0A1Y2DQB8"/>
<sequence length="112" mass="12495">MCRNVKTLSICPTCNEHITENTHQQWCRDARRKGRFGRCTMGIGRSEEEFRGAECKSCAELRETRMNELEMRDFAARGLGWRTSKGKTAGGRGGGGGTEQGDDSDDGIAYVW</sequence>
<dbReference type="RefSeq" id="XP_040713568.1">
    <property type="nucleotide sequence ID" value="XM_040864134.1"/>
</dbReference>